<dbReference type="PROSITE" id="PS00445">
    <property type="entry name" value="FGGY_KINASES_2"/>
    <property type="match status" value="1"/>
</dbReference>
<dbReference type="AlphaFoldDB" id="A0A645BQ75"/>
<comment type="caution">
    <text evidence="4">The sequence shown here is derived from an EMBL/GenBank/DDBJ whole genome shotgun (WGS) entry which is preliminary data.</text>
</comment>
<feature type="domain" description="Carbohydrate kinase FGGY C-terminal" evidence="3">
    <location>
        <begin position="63"/>
        <end position="255"/>
    </location>
</feature>
<gene>
    <name evidence="4" type="primary">xylB_28</name>
    <name evidence="4" type="ORF">SDC9_110859</name>
</gene>
<evidence type="ECO:0000256" key="2">
    <source>
        <dbReference type="ARBA" id="ARBA00022777"/>
    </source>
</evidence>
<dbReference type="InterPro" id="IPR050406">
    <property type="entry name" value="FGGY_Carb_Kinase"/>
</dbReference>
<proteinExistence type="predicted"/>
<organism evidence="4">
    <name type="scientific">bioreactor metagenome</name>
    <dbReference type="NCBI Taxonomy" id="1076179"/>
    <lineage>
        <taxon>unclassified sequences</taxon>
        <taxon>metagenomes</taxon>
        <taxon>ecological metagenomes</taxon>
    </lineage>
</organism>
<reference evidence="4" key="1">
    <citation type="submission" date="2019-08" db="EMBL/GenBank/DDBJ databases">
        <authorList>
            <person name="Kucharzyk K."/>
            <person name="Murdoch R.W."/>
            <person name="Higgins S."/>
            <person name="Loffler F."/>
        </authorList>
    </citation>
    <scope>NUCLEOTIDE SEQUENCE</scope>
</reference>
<evidence type="ECO:0000256" key="1">
    <source>
        <dbReference type="ARBA" id="ARBA00022679"/>
    </source>
</evidence>
<dbReference type="Pfam" id="PF02782">
    <property type="entry name" value="FGGY_C"/>
    <property type="match status" value="1"/>
</dbReference>
<dbReference type="GO" id="GO:0004856">
    <property type="term" value="F:D-xylulokinase activity"/>
    <property type="evidence" value="ECO:0007669"/>
    <property type="project" value="UniProtKB-EC"/>
</dbReference>
<evidence type="ECO:0000259" key="3">
    <source>
        <dbReference type="Pfam" id="PF02782"/>
    </source>
</evidence>
<dbReference type="InterPro" id="IPR018483">
    <property type="entry name" value="Carb_kinase_FGGY_CS"/>
</dbReference>
<dbReference type="SUPFAM" id="SSF53067">
    <property type="entry name" value="Actin-like ATPase domain"/>
    <property type="match status" value="1"/>
</dbReference>
<keyword evidence="1 4" id="KW-0808">Transferase</keyword>
<protein>
    <submittedName>
        <fullName evidence="4">Xylulose kinase</fullName>
        <ecNumber evidence="4">2.7.1.17</ecNumber>
    </submittedName>
</protein>
<sequence length="312" mass="34188">MCATYCRPDQLAEIRHATDIAGYVTEKASLETGLHTCTKVLVGTGDSGAEAVSTGVFRSGDVMIQMGSSCYFICLCDHPVNEPRMWPGTFIIPGTYALCAGTNTAGTLTRWFRDEIFGDFSEAEHDGGVNAYEKMAAAAEKVPAGSNGLVCLPYFAGERTPINVPFAKGVFFGLTLSHTRAHLYKAALEGIGYTIARHFDIYEEDSISVNKIMAVGGGTKNRIWLQVIADILGRPVCTAKVTFGASYGDAIMAALSGGAYKDWDELAKVIEPDLVIQPDMQAHEIYNLQRHVFDELYERNMDLMHELYEKVR</sequence>
<dbReference type="InterPro" id="IPR018485">
    <property type="entry name" value="FGGY_C"/>
</dbReference>
<accession>A0A645BQ75</accession>
<name>A0A645BQ75_9ZZZZ</name>
<dbReference type="PANTHER" id="PTHR43095">
    <property type="entry name" value="SUGAR KINASE"/>
    <property type="match status" value="1"/>
</dbReference>
<dbReference type="InterPro" id="IPR043129">
    <property type="entry name" value="ATPase_NBD"/>
</dbReference>
<evidence type="ECO:0000313" key="4">
    <source>
        <dbReference type="EMBL" id="MPM63974.1"/>
    </source>
</evidence>
<dbReference type="EC" id="2.7.1.17" evidence="4"/>
<keyword evidence="2 4" id="KW-0418">Kinase</keyword>
<dbReference type="EMBL" id="VSSQ01019708">
    <property type="protein sequence ID" value="MPM63974.1"/>
    <property type="molecule type" value="Genomic_DNA"/>
</dbReference>
<dbReference type="Gene3D" id="3.30.420.40">
    <property type="match status" value="1"/>
</dbReference>